<name>A0A316F9R1_9GAMM</name>
<evidence type="ECO:0000313" key="1">
    <source>
        <dbReference type="EMBL" id="PWK44452.1"/>
    </source>
</evidence>
<dbReference type="OrthoDB" id="9814727at2"/>
<comment type="caution">
    <text evidence="1">The sequence shown here is derived from an EMBL/GenBank/DDBJ whole genome shotgun (WGS) entry which is preliminary data.</text>
</comment>
<gene>
    <name evidence="1" type="ORF">C8D97_11554</name>
</gene>
<dbReference type="EMBL" id="QGGU01000015">
    <property type="protein sequence ID" value="PWK44452.1"/>
    <property type="molecule type" value="Genomic_DNA"/>
</dbReference>
<dbReference type="Proteomes" id="UP000245790">
    <property type="component" value="Unassembled WGS sequence"/>
</dbReference>
<organism evidence="1 2">
    <name type="scientific">Pleionea mediterranea</name>
    <dbReference type="NCBI Taxonomy" id="523701"/>
    <lineage>
        <taxon>Bacteria</taxon>
        <taxon>Pseudomonadati</taxon>
        <taxon>Pseudomonadota</taxon>
        <taxon>Gammaproteobacteria</taxon>
        <taxon>Oceanospirillales</taxon>
        <taxon>Pleioneaceae</taxon>
        <taxon>Pleionea</taxon>
    </lineage>
</organism>
<dbReference type="InterPro" id="IPR021969">
    <property type="entry name" value="DUF3579"/>
</dbReference>
<proteinExistence type="predicted"/>
<keyword evidence="2" id="KW-1185">Reference proteome</keyword>
<dbReference type="RefSeq" id="WP_109765013.1">
    <property type="nucleotide sequence ID" value="NZ_QGGU01000015.1"/>
</dbReference>
<protein>
    <submittedName>
        <fullName evidence="1">Uncharacterized protein DUF3579</fullName>
    </submittedName>
</protein>
<dbReference type="Pfam" id="PF12112">
    <property type="entry name" value="DUF3579"/>
    <property type="match status" value="1"/>
</dbReference>
<accession>A0A316F9R1</accession>
<sequence length="92" mass="10496">MQIAENEKLVIIGLNKAGQKFRPSDWAERLCGGLCTFRNRRMYYSPLLRPAVIDGIKCVVVDSALADKHSEMYQYVLGFVEENTLKTEIQSK</sequence>
<dbReference type="Gene3D" id="3.30.70.2340">
    <property type="entry name" value="Uncharacterised protein PF12112 family, DUF3579"/>
    <property type="match status" value="1"/>
</dbReference>
<evidence type="ECO:0000313" key="2">
    <source>
        <dbReference type="Proteomes" id="UP000245790"/>
    </source>
</evidence>
<dbReference type="AlphaFoldDB" id="A0A316F9R1"/>
<reference evidence="1 2" key="1">
    <citation type="submission" date="2018-05" db="EMBL/GenBank/DDBJ databases">
        <title>Genomic Encyclopedia of Type Strains, Phase IV (KMG-IV): sequencing the most valuable type-strain genomes for metagenomic binning, comparative biology and taxonomic classification.</title>
        <authorList>
            <person name="Goeker M."/>
        </authorList>
    </citation>
    <scope>NUCLEOTIDE SEQUENCE [LARGE SCALE GENOMIC DNA]</scope>
    <source>
        <strain evidence="1 2">DSM 25350</strain>
    </source>
</reference>